<dbReference type="RefSeq" id="WP_135249941.1">
    <property type="nucleotide sequence ID" value="NZ_SMLK01000003.1"/>
</dbReference>
<dbReference type="EMBL" id="SMLK01000003">
    <property type="protein sequence ID" value="TFZ01841.1"/>
    <property type="molecule type" value="Genomic_DNA"/>
</dbReference>
<keyword evidence="2" id="KW-1185">Reference proteome</keyword>
<evidence type="ECO:0008006" key="3">
    <source>
        <dbReference type="Google" id="ProtNLM"/>
    </source>
</evidence>
<dbReference type="OrthoDB" id="8899193at2"/>
<name>A0A4Z0BSM7_9BURK</name>
<protein>
    <recommendedName>
        <fullName evidence="3">Histidine kinase</fullName>
    </recommendedName>
</protein>
<organism evidence="1 2">
    <name type="scientific">Ramlibacter humi</name>
    <dbReference type="NCBI Taxonomy" id="2530451"/>
    <lineage>
        <taxon>Bacteria</taxon>
        <taxon>Pseudomonadati</taxon>
        <taxon>Pseudomonadota</taxon>
        <taxon>Betaproteobacteria</taxon>
        <taxon>Burkholderiales</taxon>
        <taxon>Comamonadaceae</taxon>
        <taxon>Ramlibacter</taxon>
    </lineage>
</organism>
<comment type="caution">
    <text evidence="1">The sequence shown here is derived from an EMBL/GenBank/DDBJ whole genome shotgun (WGS) entry which is preliminary data.</text>
</comment>
<sequence>MSASTPSSAQATLMLVESARYALLRRLAAAIRHQMVAHLQPIGMVSELLERRTRAASPDLAAIHDGAAKINSLSKAAAKDVLDVITWMSPEPGATMPFDAAVRDCVDLLHSNFSFRGFNLAAEVSELPQPVGRAAARMLLPAALLALTDTQEGPADVVISARTGEDVIHVEIRFIRTEGDGGYGSKLSYRSMEWGEVNAMARAEDVELSYTESTATLAFPVLA</sequence>
<dbReference type="Proteomes" id="UP000297839">
    <property type="component" value="Unassembled WGS sequence"/>
</dbReference>
<reference evidence="1 2" key="1">
    <citation type="submission" date="2019-03" db="EMBL/GenBank/DDBJ databases">
        <title>Ramlibacter sp. 18x22-1, whole genome shotgun sequence.</title>
        <authorList>
            <person name="Zhang X."/>
            <person name="Feng G."/>
            <person name="Zhu H."/>
        </authorList>
    </citation>
    <scope>NUCLEOTIDE SEQUENCE [LARGE SCALE GENOMIC DNA]</scope>
    <source>
        <strain evidence="1 2">18x22-1</strain>
    </source>
</reference>
<proteinExistence type="predicted"/>
<dbReference type="AlphaFoldDB" id="A0A4Z0BSM7"/>
<gene>
    <name evidence="1" type="ORF">EZ216_11665</name>
</gene>
<evidence type="ECO:0000313" key="2">
    <source>
        <dbReference type="Proteomes" id="UP000297839"/>
    </source>
</evidence>
<evidence type="ECO:0000313" key="1">
    <source>
        <dbReference type="EMBL" id="TFZ01841.1"/>
    </source>
</evidence>
<accession>A0A4Z0BSM7</accession>